<dbReference type="PANTHER" id="PTHR43453:SF1">
    <property type="entry name" value="TRNA_RRNA METHYLTRANSFERASE SPOU TYPE DOMAIN-CONTAINING PROTEIN"/>
    <property type="match status" value="1"/>
</dbReference>
<evidence type="ECO:0000256" key="5">
    <source>
        <dbReference type="ARBA" id="ARBA00022694"/>
    </source>
</evidence>
<keyword evidence="5 7" id="KW-0819">tRNA processing</keyword>
<name>A0ABV8JRY8_9FLAO</name>
<dbReference type="InterPro" id="IPR001537">
    <property type="entry name" value="SpoU_MeTrfase"/>
</dbReference>
<dbReference type="Proteomes" id="UP001595814">
    <property type="component" value="Unassembled WGS sequence"/>
</dbReference>
<dbReference type="RefSeq" id="WP_192461775.1">
    <property type="nucleotide sequence ID" value="NZ_JACYFJ010000002.1"/>
</dbReference>
<feature type="binding site" evidence="7">
    <location>
        <position position="109"/>
    </location>
    <ligand>
        <name>S-adenosyl-L-methionine</name>
        <dbReference type="ChEBI" id="CHEBI:59789"/>
    </ligand>
</feature>
<dbReference type="GO" id="GO:0032259">
    <property type="term" value="P:methylation"/>
    <property type="evidence" value="ECO:0007669"/>
    <property type="project" value="UniProtKB-KW"/>
</dbReference>
<protein>
    <recommendedName>
        <fullName evidence="7">tRNA (guanosine(18)-2'-O)-methyltransferase</fullName>
        <ecNumber evidence="7">2.1.1.34</ecNumber>
    </recommendedName>
    <alternativeName>
        <fullName evidence="7">tRNA [Gm18] methyltransferase</fullName>
    </alternativeName>
</protein>
<evidence type="ECO:0000256" key="3">
    <source>
        <dbReference type="ARBA" id="ARBA00022679"/>
    </source>
</evidence>
<accession>A0ABV8JRY8</accession>
<evidence type="ECO:0000313" key="9">
    <source>
        <dbReference type="EMBL" id="MFC4097062.1"/>
    </source>
</evidence>
<feature type="domain" description="tRNA/rRNA methyltransferase SpoU type" evidence="8">
    <location>
        <begin position="33"/>
        <end position="172"/>
    </location>
</feature>
<evidence type="ECO:0000256" key="4">
    <source>
        <dbReference type="ARBA" id="ARBA00022691"/>
    </source>
</evidence>
<comment type="catalytic activity">
    <reaction evidence="7">
        <text>guanosine(18) in tRNA + S-adenosyl-L-methionine = 2'-O-methylguanosine(18) in tRNA + S-adenosyl-L-homocysteine + H(+)</text>
        <dbReference type="Rhea" id="RHEA:20077"/>
        <dbReference type="Rhea" id="RHEA-COMP:10190"/>
        <dbReference type="Rhea" id="RHEA-COMP:10192"/>
        <dbReference type="ChEBI" id="CHEBI:15378"/>
        <dbReference type="ChEBI" id="CHEBI:57856"/>
        <dbReference type="ChEBI" id="CHEBI:59789"/>
        <dbReference type="ChEBI" id="CHEBI:74269"/>
        <dbReference type="ChEBI" id="CHEBI:74445"/>
        <dbReference type="EC" id="2.1.1.34"/>
    </reaction>
</comment>
<evidence type="ECO:0000256" key="1">
    <source>
        <dbReference type="ARBA" id="ARBA00022555"/>
    </source>
</evidence>
<keyword evidence="10" id="KW-1185">Reference proteome</keyword>
<comment type="caution">
    <text evidence="7">Lacks conserved residue(s) required for the propagation of feature annotation.</text>
</comment>
<dbReference type="EMBL" id="JBHSAW010000010">
    <property type="protein sequence ID" value="MFC4097062.1"/>
    <property type="molecule type" value="Genomic_DNA"/>
</dbReference>
<dbReference type="EC" id="2.1.1.34" evidence="7"/>
<sequence>MDQKQLLEFLEGFISEERKQRFIDILQERTKLITVAMEDVYQLHNTSAVIRSCDIFGVQEAHVIENRFGKRLDKKIAMGAQKWVDVHRYKTTTECIDSLKTKGYKVIATSPHYDSCDLNDFEITEKTAFFFGTEREGLTDEVLEKSDGFLKIPMLGFTESLNISVAVAIILHQLSAQLRTTNLNWKLTEEEILDKRIDWTKKSIRSIDSIMERLQKEGLTEL</sequence>
<keyword evidence="4 7" id="KW-0949">S-adenosyl-L-methionine</keyword>
<comment type="function">
    <text evidence="7">Catalyzes the 2'-O methylation of guanosine at position 18 in tRNA.</text>
</comment>
<dbReference type="HAMAP" id="MF_02060">
    <property type="entry name" value="tRNA_methyltr_TrmH"/>
    <property type="match status" value="1"/>
</dbReference>
<evidence type="ECO:0000256" key="2">
    <source>
        <dbReference type="ARBA" id="ARBA00022603"/>
    </source>
</evidence>
<comment type="similarity">
    <text evidence="7">Belongs to the class IV-like SAM-binding methyltransferase superfamily. RNA methyltransferase TrmH family.</text>
</comment>
<evidence type="ECO:0000256" key="7">
    <source>
        <dbReference type="HAMAP-Rule" id="MF_02060"/>
    </source>
</evidence>
<proteinExistence type="inferred from homology"/>
<dbReference type="GO" id="GO:0008168">
    <property type="term" value="F:methyltransferase activity"/>
    <property type="evidence" value="ECO:0007669"/>
    <property type="project" value="UniProtKB-KW"/>
</dbReference>
<evidence type="ECO:0000313" key="10">
    <source>
        <dbReference type="Proteomes" id="UP001595814"/>
    </source>
</evidence>
<dbReference type="InterPro" id="IPR029026">
    <property type="entry name" value="tRNA_m1G_MTases_N"/>
</dbReference>
<evidence type="ECO:0000259" key="8">
    <source>
        <dbReference type="Pfam" id="PF00588"/>
    </source>
</evidence>
<dbReference type="PANTHER" id="PTHR43453">
    <property type="entry name" value="RRNA METHYLASE-LIKE"/>
    <property type="match status" value="1"/>
</dbReference>
<feature type="binding site" evidence="7">
    <location>
        <position position="161"/>
    </location>
    <ligand>
        <name>S-adenosyl-L-methionine</name>
        <dbReference type="ChEBI" id="CHEBI:59789"/>
    </ligand>
</feature>
<comment type="caution">
    <text evidence="9">The sequence shown here is derived from an EMBL/GenBank/DDBJ whole genome shotgun (WGS) entry which is preliminary data.</text>
</comment>
<dbReference type="SUPFAM" id="SSF75217">
    <property type="entry name" value="alpha/beta knot"/>
    <property type="match status" value="1"/>
</dbReference>
<dbReference type="Gene3D" id="3.40.1280.10">
    <property type="match status" value="1"/>
</dbReference>
<keyword evidence="2 7" id="KW-0489">Methyltransferase</keyword>
<dbReference type="Pfam" id="PF00588">
    <property type="entry name" value="SpoU_methylase"/>
    <property type="match status" value="1"/>
</dbReference>
<keyword evidence="1 7" id="KW-0820">tRNA-binding</keyword>
<keyword evidence="6 7" id="KW-0694">RNA-binding</keyword>
<dbReference type="InterPro" id="IPR029028">
    <property type="entry name" value="Alpha/beta_knot_MTases"/>
</dbReference>
<evidence type="ECO:0000256" key="6">
    <source>
        <dbReference type="ARBA" id="ARBA00022884"/>
    </source>
</evidence>
<gene>
    <name evidence="7" type="primary">trmH</name>
    <name evidence="9" type="ORF">ACFOUT_14325</name>
</gene>
<feature type="binding site" evidence="7">
    <location>
        <position position="152"/>
    </location>
    <ligand>
        <name>S-adenosyl-L-methionine</name>
        <dbReference type="ChEBI" id="CHEBI:59789"/>
    </ligand>
</feature>
<dbReference type="CDD" id="cd18092">
    <property type="entry name" value="SpoU-like_TrmH"/>
    <property type="match status" value="1"/>
</dbReference>
<dbReference type="InterPro" id="IPR033671">
    <property type="entry name" value="TrmH"/>
</dbReference>
<reference evidence="10" key="1">
    <citation type="journal article" date="2019" name="Int. J. Syst. Evol. Microbiol.">
        <title>The Global Catalogue of Microorganisms (GCM) 10K type strain sequencing project: providing services to taxonomists for standard genome sequencing and annotation.</title>
        <authorList>
            <consortium name="The Broad Institute Genomics Platform"/>
            <consortium name="The Broad Institute Genome Sequencing Center for Infectious Disease"/>
            <person name="Wu L."/>
            <person name="Ma J."/>
        </authorList>
    </citation>
    <scope>NUCLEOTIDE SEQUENCE [LARGE SCALE GENOMIC DNA]</scope>
    <source>
        <strain evidence="10">CECT 7477</strain>
    </source>
</reference>
<keyword evidence="3 7" id="KW-0808">Transferase</keyword>
<organism evidence="9 10">
    <name type="scientific">Euzebyella saccharophila</name>
    <dbReference type="NCBI Taxonomy" id="679664"/>
    <lineage>
        <taxon>Bacteria</taxon>
        <taxon>Pseudomonadati</taxon>
        <taxon>Bacteroidota</taxon>
        <taxon>Flavobacteriia</taxon>
        <taxon>Flavobacteriales</taxon>
        <taxon>Flavobacteriaceae</taxon>
        <taxon>Euzebyella</taxon>
    </lineage>
</organism>